<dbReference type="InterPro" id="IPR002502">
    <property type="entry name" value="Amidase_domain"/>
</dbReference>
<dbReference type="InterPro" id="IPR015510">
    <property type="entry name" value="PGRP"/>
</dbReference>
<dbReference type="EnsemblMetazoa" id="SMAR007562-RA">
    <property type="protein sequence ID" value="SMAR007562-PA"/>
    <property type="gene ID" value="SMAR007562"/>
</dbReference>
<evidence type="ECO:0000313" key="3">
    <source>
        <dbReference type="EnsemblMetazoa" id="SMAR007562-PA"/>
    </source>
</evidence>
<reference evidence="3" key="2">
    <citation type="submission" date="2015-02" db="UniProtKB">
        <authorList>
            <consortium name="EnsemblMetazoa"/>
        </authorList>
    </citation>
    <scope>IDENTIFICATION</scope>
</reference>
<dbReference type="PhylomeDB" id="T1J1Y8"/>
<dbReference type="InterPro" id="IPR006619">
    <property type="entry name" value="PGRP_domain_met/bac"/>
</dbReference>
<dbReference type="GO" id="GO:0008270">
    <property type="term" value="F:zinc ion binding"/>
    <property type="evidence" value="ECO:0007669"/>
    <property type="project" value="InterPro"/>
</dbReference>
<dbReference type="GO" id="GO:0009253">
    <property type="term" value="P:peptidoglycan catabolic process"/>
    <property type="evidence" value="ECO:0007669"/>
    <property type="project" value="InterPro"/>
</dbReference>
<dbReference type="PANTHER" id="PTHR11022:SF41">
    <property type="entry name" value="PEPTIDOGLYCAN-RECOGNITION PROTEIN LC-RELATED"/>
    <property type="match status" value="1"/>
</dbReference>
<sequence>MMVHHTSGGSCKTTEACKKLIKKIETYEMTEQHAKEILSHFFIGGDGQIYEGRGWYYPDEYIPGKGLSLSISFIGDYNKHDAPANMLEAFDKFAQCFMKKVSGYCNHIFSVHSDHRCTDCPGSHLKAQLKKMKYYDRSKNTRPCERHKAYVQHFYSDYKDSVHRTNFKYSAKATHKRIFHKLESSNTKNLYTKA</sequence>
<dbReference type="HOGENOM" id="CLU_109969_0_0_1"/>
<dbReference type="Gene3D" id="3.40.80.10">
    <property type="entry name" value="Peptidoglycan recognition protein-like"/>
    <property type="match status" value="1"/>
</dbReference>
<dbReference type="InterPro" id="IPR036505">
    <property type="entry name" value="Amidase/PGRP_sf"/>
</dbReference>
<keyword evidence="4" id="KW-1185">Reference proteome</keyword>
<dbReference type="EMBL" id="JH431790">
    <property type="status" value="NOT_ANNOTATED_CDS"/>
    <property type="molecule type" value="Genomic_DNA"/>
</dbReference>
<evidence type="ECO:0000313" key="4">
    <source>
        <dbReference type="Proteomes" id="UP000014500"/>
    </source>
</evidence>
<evidence type="ECO:0000259" key="2">
    <source>
        <dbReference type="SMART" id="SM00701"/>
    </source>
</evidence>
<protein>
    <recommendedName>
        <fullName evidence="2">Peptidoglycan recognition protein family domain-containing protein</fullName>
    </recommendedName>
</protein>
<dbReference type="STRING" id="126957.T1J1Y8"/>
<dbReference type="SUPFAM" id="SSF55846">
    <property type="entry name" value="N-acetylmuramoyl-L-alanine amidase-like"/>
    <property type="match status" value="1"/>
</dbReference>
<dbReference type="GO" id="GO:0008745">
    <property type="term" value="F:N-acetylmuramoyl-L-alanine amidase activity"/>
    <property type="evidence" value="ECO:0007669"/>
    <property type="project" value="InterPro"/>
</dbReference>
<comment type="similarity">
    <text evidence="1">Belongs to the N-acetylmuramoyl-L-alanine amidase 2 family.</text>
</comment>
<accession>T1J1Y8</accession>
<dbReference type="SMART" id="SM00701">
    <property type="entry name" value="PGRP"/>
    <property type="match status" value="1"/>
</dbReference>
<evidence type="ECO:0000256" key="1">
    <source>
        <dbReference type="ARBA" id="ARBA00007553"/>
    </source>
</evidence>
<dbReference type="Pfam" id="PF01510">
    <property type="entry name" value="Amidase_2"/>
    <property type="match status" value="1"/>
</dbReference>
<dbReference type="PANTHER" id="PTHR11022">
    <property type="entry name" value="PEPTIDOGLYCAN RECOGNITION PROTEIN"/>
    <property type="match status" value="1"/>
</dbReference>
<dbReference type="AlphaFoldDB" id="T1J1Y8"/>
<reference evidence="4" key="1">
    <citation type="submission" date="2011-05" db="EMBL/GenBank/DDBJ databases">
        <authorList>
            <person name="Richards S.R."/>
            <person name="Qu J."/>
            <person name="Jiang H."/>
            <person name="Jhangiani S.N."/>
            <person name="Agravi P."/>
            <person name="Goodspeed R."/>
            <person name="Gross S."/>
            <person name="Mandapat C."/>
            <person name="Jackson L."/>
            <person name="Mathew T."/>
            <person name="Pu L."/>
            <person name="Thornton R."/>
            <person name="Saada N."/>
            <person name="Wilczek-Boney K.B."/>
            <person name="Lee S."/>
            <person name="Kovar C."/>
            <person name="Wu Y."/>
            <person name="Scherer S.E."/>
            <person name="Worley K.C."/>
            <person name="Muzny D.M."/>
            <person name="Gibbs R."/>
        </authorList>
    </citation>
    <scope>NUCLEOTIDE SEQUENCE</scope>
    <source>
        <strain evidence="4">Brora</strain>
    </source>
</reference>
<proteinExistence type="inferred from homology"/>
<feature type="domain" description="Peptidoglycan recognition protein family" evidence="2">
    <location>
        <begin position="1"/>
        <end position="116"/>
    </location>
</feature>
<organism evidence="3 4">
    <name type="scientific">Strigamia maritima</name>
    <name type="common">European centipede</name>
    <name type="synonym">Geophilus maritimus</name>
    <dbReference type="NCBI Taxonomy" id="126957"/>
    <lineage>
        <taxon>Eukaryota</taxon>
        <taxon>Metazoa</taxon>
        <taxon>Ecdysozoa</taxon>
        <taxon>Arthropoda</taxon>
        <taxon>Myriapoda</taxon>
        <taxon>Chilopoda</taxon>
        <taxon>Pleurostigmophora</taxon>
        <taxon>Geophilomorpha</taxon>
        <taxon>Linotaeniidae</taxon>
        <taxon>Strigamia</taxon>
    </lineage>
</organism>
<name>T1J1Y8_STRMM</name>
<dbReference type="Proteomes" id="UP000014500">
    <property type="component" value="Unassembled WGS sequence"/>
</dbReference>
<dbReference type="CDD" id="cd06583">
    <property type="entry name" value="PGRP"/>
    <property type="match status" value="1"/>
</dbReference>